<keyword evidence="1" id="KW-0443">Lipid metabolism</keyword>
<feature type="compositionally biased region" description="Low complexity" evidence="3">
    <location>
        <begin position="250"/>
        <end position="286"/>
    </location>
</feature>
<dbReference type="PROSITE" id="PS50031">
    <property type="entry name" value="EH"/>
    <property type="match status" value="1"/>
</dbReference>
<feature type="compositionally biased region" description="Polar residues" evidence="3">
    <location>
        <begin position="301"/>
        <end position="315"/>
    </location>
</feature>
<dbReference type="InterPro" id="IPR011992">
    <property type="entry name" value="EF-hand-dom_pair"/>
</dbReference>
<dbReference type="GO" id="GO:0000407">
    <property type="term" value="C:phagophore assembly site"/>
    <property type="evidence" value="ECO:0007669"/>
    <property type="project" value="UniProtKB-ARBA"/>
</dbReference>
<feature type="region of interest" description="Disordered" evidence="3">
    <location>
        <begin position="1"/>
        <end position="21"/>
    </location>
</feature>
<dbReference type="RefSeq" id="XP_003954727.1">
    <property type="nucleotide sequence ID" value="XM_003954678.1"/>
</dbReference>
<protein>
    <recommendedName>
        <fullName evidence="4">EH domain-containing protein</fullName>
    </recommendedName>
</protein>
<dbReference type="KEGG" id="kaf:KAFR_0A01540"/>
<dbReference type="AlphaFoldDB" id="H2AMJ2"/>
<evidence type="ECO:0000256" key="3">
    <source>
        <dbReference type="SAM" id="MobiDB-lite"/>
    </source>
</evidence>
<feature type="region of interest" description="Disordered" evidence="3">
    <location>
        <begin position="211"/>
        <end position="230"/>
    </location>
</feature>
<feature type="region of interest" description="Disordered" evidence="3">
    <location>
        <begin position="37"/>
        <end position="84"/>
    </location>
</feature>
<dbReference type="eggNOG" id="KOG0998">
    <property type="taxonomic scope" value="Eukaryota"/>
</dbReference>
<sequence length="568" mass="64633">MALGNTSKKKTRNQALLNEKDQFDSLRAAQAIFQRHNNNSRSTKNQLTSEHSNYKLASQPISLKKTVRDSISQKTSRRPNPSRSPILLDRQRLLHSSSPIIHNTSVNLNHASASESDIASIAAALAHSHIADHESKLKSVFEQNSPDVTSISSMQTEETPQPSEILSNLSLLENSNDNKMISLGTPNNNDIHDEGNKDGPVLRPVPFAVGIERTGPTRKRPPPPPNIFQEAQVFSDPSEFLHEEQLENMSLRSLSSSSTSSSSASSPASSSSSSSSSSYSTASESLIPTEPTATLVVRESPTLSPTFSNQSSDDSTYMFDNELQKGYKKKKKKKKSKRYKVKSLTHKFFRNNVVYNEGDIEDSSTTSNPVKFRTTMRHDYEIKRKFNEDKPWKKHRSVMYLSDAERKRYEGMWIVNRFTYLNLLPWWPQNTDDEKEVEENTGRTLNLPEEGLILNQIVMDIWNRSNLPSTLLTRIYDLVDLRKDGTLNRKSFILGMWLVDQCLYGRKLPEYISQPLWDSVDNNMMNIIQEKTYNELYSKQKKKNVRSKLVRRELKHLSSGIKHVSSHL</sequence>
<feature type="compositionally biased region" description="Polar residues" evidence="3">
    <location>
        <begin position="69"/>
        <end position="83"/>
    </location>
</feature>
<dbReference type="GO" id="GO:0006629">
    <property type="term" value="P:lipid metabolic process"/>
    <property type="evidence" value="ECO:0007669"/>
    <property type="project" value="UniProtKB-KW"/>
</dbReference>
<dbReference type="STRING" id="1071382.H2AMJ2"/>
<feature type="region of interest" description="Disordered" evidence="3">
    <location>
        <begin position="250"/>
        <end position="336"/>
    </location>
</feature>
<feature type="compositionally biased region" description="Basic residues" evidence="3">
    <location>
        <begin position="326"/>
        <end position="336"/>
    </location>
</feature>
<evidence type="ECO:0000259" key="4">
    <source>
        <dbReference type="PROSITE" id="PS50031"/>
    </source>
</evidence>
<dbReference type="GeneID" id="13882295"/>
<dbReference type="InterPro" id="IPR000261">
    <property type="entry name" value="EH_dom"/>
</dbReference>
<proteinExistence type="inferred from homology"/>
<dbReference type="SMART" id="SM00027">
    <property type="entry name" value="EH"/>
    <property type="match status" value="1"/>
</dbReference>
<dbReference type="FunFam" id="1.10.238.10:FF:000326">
    <property type="entry name" value="IRS4p EH domain-containing protein"/>
    <property type="match status" value="1"/>
</dbReference>
<organism evidence="5 6">
    <name type="scientific">Kazachstania africana (strain ATCC 22294 / BCRC 22015 / CBS 2517 / CECT 1963 / NBRC 1671 / NRRL Y-8276)</name>
    <name type="common">Yeast</name>
    <name type="synonym">Kluyveromyces africanus</name>
    <dbReference type="NCBI Taxonomy" id="1071382"/>
    <lineage>
        <taxon>Eukaryota</taxon>
        <taxon>Fungi</taxon>
        <taxon>Dikarya</taxon>
        <taxon>Ascomycota</taxon>
        <taxon>Saccharomycotina</taxon>
        <taxon>Saccharomycetes</taxon>
        <taxon>Saccharomycetales</taxon>
        <taxon>Saccharomycetaceae</taxon>
        <taxon>Kazachstania</taxon>
    </lineage>
</organism>
<dbReference type="Gene3D" id="1.10.238.10">
    <property type="entry name" value="EF-hand"/>
    <property type="match status" value="1"/>
</dbReference>
<dbReference type="InParanoid" id="H2AMJ2"/>
<dbReference type="Proteomes" id="UP000005220">
    <property type="component" value="Chromosome 1"/>
</dbReference>
<dbReference type="OrthoDB" id="10045710at2759"/>
<accession>H2AMJ2</accession>
<feature type="compositionally biased region" description="Polar residues" evidence="3">
    <location>
        <begin position="37"/>
        <end position="61"/>
    </location>
</feature>
<name>H2AMJ2_KAZAF</name>
<keyword evidence="6" id="KW-1185">Reference proteome</keyword>
<dbReference type="SUPFAM" id="SSF47473">
    <property type="entry name" value="EF-hand"/>
    <property type="match status" value="1"/>
</dbReference>
<evidence type="ECO:0000256" key="1">
    <source>
        <dbReference type="ARBA" id="ARBA00023098"/>
    </source>
</evidence>
<dbReference type="CDD" id="cd00052">
    <property type="entry name" value="EH"/>
    <property type="match status" value="1"/>
</dbReference>
<dbReference type="HOGENOM" id="CLU_454275_0_0_1"/>
<feature type="domain" description="EH" evidence="4">
    <location>
        <begin position="434"/>
        <end position="523"/>
    </location>
</feature>
<evidence type="ECO:0000313" key="5">
    <source>
        <dbReference type="EMBL" id="CCF55592.1"/>
    </source>
</evidence>
<evidence type="ECO:0000256" key="2">
    <source>
        <dbReference type="ARBA" id="ARBA00061579"/>
    </source>
</evidence>
<gene>
    <name evidence="5" type="primary">KAFR0A01540</name>
    <name evidence="5" type="ORF">KAFR_0A01540</name>
</gene>
<dbReference type="EMBL" id="HE650821">
    <property type="protein sequence ID" value="CCF55592.1"/>
    <property type="molecule type" value="Genomic_DNA"/>
</dbReference>
<dbReference type="Pfam" id="PF12763">
    <property type="entry name" value="EH"/>
    <property type="match status" value="1"/>
</dbReference>
<reference evidence="5 6" key="1">
    <citation type="journal article" date="2011" name="Proc. Natl. Acad. Sci. U.S.A.">
        <title>Evolutionary erosion of yeast sex chromosomes by mating-type switching accidents.</title>
        <authorList>
            <person name="Gordon J.L."/>
            <person name="Armisen D."/>
            <person name="Proux-Wera E."/>
            <person name="Oheigeartaigh S.S."/>
            <person name="Byrne K.P."/>
            <person name="Wolfe K.H."/>
        </authorList>
    </citation>
    <scope>NUCLEOTIDE SEQUENCE [LARGE SCALE GENOMIC DNA]</scope>
    <source>
        <strain evidence="6">ATCC 22294 / BCRC 22015 / CBS 2517 / CECT 1963 / NBRC 1671 / NRRL Y-8276</strain>
    </source>
</reference>
<comment type="similarity">
    <text evidence="2">Belongs to the IRS4 family.</text>
</comment>
<evidence type="ECO:0000313" key="6">
    <source>
        <dbReference type="Proteomes" id="UP000005220"/>
    </source>
</evidence>
<dbReference type="GO" id="GO:0031505">
    <property type="term" value="P:fungal-type cell wall organization"/>
    <property type="evidence" value="ECO:0007669"/>
    <property type="project" value="UniProtKB-ARBA"/>
</dbReference>